<proteinExistence type="predicted"/>
<dbReference type="EMBL" id="LT607751">
    <property type="protein sequence ID" value="SCG51250.1"/>
    <property type="molecule type" value="Genomic_DNA"/>
</dbReference>
<name>A0A1C5HZ19_9ACTN</name>
<gene>
    <name evidence="2" type="ORF">GA0074704_2614</name>
</gene>
<feature type="region of interest" description="Disordered" evidence="1">
    <location>
        <begin position="1036"/>
        <end position="1070"/>
    </location>
</feature>
<keyword evidence="3" id="KW-1185">Reference proteome</keyword>
<evidence type="ECO:0000313" key="2">
    <source>
        <dbReference type="EMBL" id="SCG51250.1"/>
    </source>
</evidence>
<feature type="compositionally biased region" description="Basic residues" evidence="1">
    <location>
        <begin position="1905"/>
        <end position="1920"/>
    </location>
</feature>
<evidence type="ECO:0000256" key="1">
    <source>
        <dbReference type="SAM" id="MobiDB-lite"/>
    </source>
</evidence>
<dbReference type="PANTHER" id="PTHR32305">
    <property type="match status" value="1"/>
</dbReference>
<dbReference type="NCBIfam" id="TIGR01643">
    <property type="entry name" value="YD_repeat_2x"/>
    <property type="match status" value="1"/>
</dbReference>
<evidence type="ECO:0000313" key="3">
    <source>
        <dbReference type="Proteomes" id="UP000198210"/>
    </source>
</evidence>
<dbReference type="PANTHER" id="PTHR32305:SF17">
    <property type="entry name" value="TRNA NUCLEASE WAPA"/>
    <property type="match status" value="1"/>
</dbReference>
<dbReference type="Proteomes" id="UP000198210">
    <property type="component" value="Chromosome I"/>
</dbReference>
<feature type="region of interest" description="Disordered" evidence="1">
    <location>
        <begin position="1904"/>
        <end position="1937"/>
    </location>
</feature>
<dbReference type="NCBIfam" id="TIGR03696">
    <property type="entry name" value="Rhs_assc_core"/>
    <property type="match status" value="1"/>
</dbReference>
<accession>A0A1C5HZ19</accession>
<reference evidence="2 3" key="1">
    <citation type="submission" date="2016-06" db="EMBL/GenBank/DDBJ databases">
        <authorList>
            <person name="Kjaerup R.B."/>
            <person name="Dalgaard T.S."/>
            <person name="Juul-Madsen H.R."/>
        </authorList>
    </citation>
    <scope>NUCLEOTIDE SEQUENCE [LARGE SCALE GENOMIC DNA]</scope>
    <source>
        <strain evidence="2 3">DSM 45097</strain>
    </source>
</reference>
<dbReference type="InterPro" id="IPR050708">
    <property type="entry name" value="T6SS_VgrG/RHS"/>
</dbReference>
<sequence>MAKPKDQVAKPPAVSPGPAVDGVKPIPTRFVTPKDDAKFNHRPSRTVWPNAVLTQLELSSSAAAAGARSVSSEKARAAGAPVWAQPIAAKDGRYAGPKSLKVRVMDRRSSEAAGVDGVLVGVTPEASAGSGAVRVGIDYGAFAEAYGGNYGARLRLVLLPACALTTPQVEECRTGQPLPSTNDPATKTVSAEVQLTGAGAEARYSSSATLLAVTATADGGGASGTYSATDLKPSGSWAAGGNTGSFSYSYPVDVPPAASDLVPTVALSYDSGSVDGQTASTNAQASWVGDGWSTPKSYVEQSFASCQDDPGGSPSPVKTYDNCYDGPILTLSLNGSSTSLVWDATKKVWEPESDNGEVVTHVTNSGNGSGTYNTDYWRVALRDGTTYEFGRNRLPGWASGKAETRSVDTVPVYSPHSGDPCYNSAGFSSSVCTMAYRWNLDYVYDTHGNAMSYYYKQDTNFYGRNMGATDVSYVRDSYLSRIDYGFTDGNAYGTPPNRVVFNTGDRCVSGTCQPLNAANKANWPDVPFDLICASGTNCDDFNPSFFSTVRLTSIEAQQYNTATSQYEKVDSYALAHTMPATGDGTSPTLWLSSVTRTGHDTSAGGSTAPIALPSVSFTGIKLANRVDTTGGLPNFYRQRIATITTETGSVISPSYELPNACTAPVTTDPATNTKSCYPVFWTPDGYTSQYKDWFNKWAVTRVTSTDPTGGAPAMSTSYKYLNGAAWHFDDNEVVKAKYRTYGQFRGYAKVQTFNGDGVNDRRTQSEVTYYRGMSKNNNTTVVNVTDSAGGVHEDVNELAGKELETTQYLGEGGRVDSSTITSYWVSGATATRSRTGLAALTSQWVAPAKTYTRQSVTSSGTTTWRYTATENSYDATTTSATFGLLKNTYTYTVPTNAAYDQCTTYTYAPVNTGKNLVGLVSQTETVSVACGGFTQGTPASVPGSLNTLTAPGTVNRPAQVVKAERNYYDDITFATTFPQTAAPTKGDVTMQRTAKDYTSGAYVWQTAERTTYDIYGRAADEYDDAGTKTTTSYTMNSVGLPTGTSTVNPLNQTESKTINPRRGSNLSSTDENGVVTREQYDALGRLTAVWLNSRATSSPANNTFAYTVSKTGVTAVTSQRLNNSNGYQKSVILYDALLRARQTQGVTPQGGRTISDTFYDTRGWTRATYNGWWDDTTTPTVSTPVSAADLGKQVPNQTFTTYDGLGRAVIVEAAKNGVTISTTRTVHGGDRTTVVPPTGGVVSATVTDALGRKSELQEYSTRPTVTMPTDTFTGTFTVTGGTTVASKYGYDGHGNQSSLTDAKGNIWTSTYNLLGQVVAKSDPDAGNSSMVYDAGGNLVQTTDGRGKTLSYTYDALDRKIGEYASTVASQSAANQRAAWIYDNSNAVAGVTNAIGELTTTITYRGGQAYTTQQKAFDVFGNSLGVTVTIPDTEGALGGQYVFGHTYTSVLGLPLTDTYPAKGSLPSETVLHGYSGVLDLPTTLAGTNAYTSGVTYDAWGRVNQQTLGSTTSAAYVTNTYDAHTGRLASQLITRSTATPQTVDEQQYQYDLVGNITRKVSKRYGATTPAETQCYGYDGLARLTEAWTATDSCATTPTDTNKSMVGNSIGGSAYWTSWSIDLLGNRTQQTEHGLGGAGNTTTTYTYDGNGQNKPHTLTSTTKAGAATGTTAYTYDAAGNTATRNAAQGNQTLTWDDAGDLVTVSGGTSGNNDFIYDADGNLLLQKEPGKATLYLPGQQLTLNTATGIIDGDRYYALPGGGNCIRSGSGTAYTFAVTDHQGTPSLYLDSTAQNPTWRQYTPYGGPRGATVTVPDNRGFLNKPMSPTGLTVIGAREYDPTIGRFVSVDPMQDAGDPQQWNGYAYADNTPVTSSDPTGMIPEDCRHFDCYGYSPTKGCPGGCGSTDNVKWGKKHHKSSTKPKPHGKYVPPPRPAPKPKIKPKSKCGAFSWVCKQASRAGDWMKDHPDITGAVAGLVVGVGCTAFTLGAGALACGALGGAVGSGLTSALEGNSIGEVAFDTTVGALFGVAGGVAGNTGGAFVGQTFKALGKKAVGEALQTGGKAAGSTFKSLFNSEAREVMTRSGMKGLAKTHKVLLGNRLGRGVYGKVLKEGAPNMAGGFVVNGFIPGSPSDIGKWNPFNAVQGALTGF</sequence>
<dbReference type="Pfam" id="PF05593">
    <property type="entry name" value="RHS_repeat"/>
    <property type="match status" value="1"/>
</dbReference>
<protein>
    <submittedName>
        <fullName evidence="2">RHS repeat-associated core domain-containing protein</fullName>
    </submittedName>
</protein>
<feature type="region of interest" description="Disordered" evidence="1">
    <location>
        <begin position="1"/>
        <end position="42"/>
    </location>
</feature>
<dbReference type="Gene3D" id="2.180.10.10">
    <property type="entry name" value="RHS repeat-associated core"/>
    <property type="match status" value="1"/>
</dbReference>
<dbReference type="InterPro" id="IPR031325">
    <property type="entry name" value="RHS_repeat"/>
</dbReference>
<organism evidence="2 3">
    <name type="scientific">Micromonospora siamensis</name>
    <dbReference type="NCBI Taxonomy" id="299152"/>
    <lineage>
        <taxon>Bacteria</taxon>
        <taxon>Bacillati</taxon>
        <taxon>Actinomycetota</taxon>
        <taxon>Actinomycetes</taxon>
        <taxon>Micromonosporales</taxon>
        <taxon>Micromonosporaceae</taxon>
        <taxon>Micromonospora</taxon>
    </lineage>
</organism>
<dbReference type="InterPro" id="IPR022385">
    <property type="entry name" value="Rhs_assc_core"/>
</dbReference>
<dbReference type="InterPro" id="IPR006530">
    <property type="entry name" value="YD"/>
</dbReference>